<dbReference type="InterPro" id="IPR022669">
    <property type="entry name" value="Ribosomal_uL2_C"/>
</dbReference>
<comment type="similarity">
    <text evidence="1 5">Belongs to the universal ribosomal protein uL2 family.</text>
</comment>
<dbReference type="GO" id="GO:0019843">
    <property type="term" value="F:rRNA binding"/>
    <property type="evidence" value="ECO:0007669"/>
    <property type="project" value="UniProtKB-UniRule"/>
</dbReference>
<name>G8HSK8_9CONI</name>
<dbReference type="FunFam" id="4.10.950.10:FF:000001">
    <property type="entry name" value="50S ribosomal protein L2"/>
    <property type="match status" value="1"/>
</dbReference>
<sequence length="276" mass="30162">MATRSYSTFTPGTRDRSLSGFNGGVQSHPQKKLTSGRHRCGKGRNDRGIITTRHRGGGHKRLYRQIDFWRSKKGISGKIVTIEYDPNRSAYICLVHYRDGEKTYILHPRGVMIGDTILSGPRAPISMGNALPLTNMPLGTTIHNVEIQARKGGQLARAAGAVAELIAKENGLATIRLPSGEVRLISENCSATIGQVGNVNSSNRALGKAGAKRWLGKRSEVRGVVMNPVDHPHGGGEGRAPIGRKKPVTPWGYSALGRKSRRRNKYSDASILRRRK</sequence>
<dbReference type="InterPro" id="IPR014726">
    <property type="entry name" value="Ribosomal_uL2_dom3"/>
</dbReference>
<feature type="compositionally biased region" description="Basic residues" evidence="6">
    <location>
        <begin position="29"/>
        <end position="42"/>
    </location>
</feature>
<dbReference type="InterPro" id="IPR005880">
    <property type="entry name" value="Ribosomal_uL2_bac/org-type"/>
</dbReference>
<dbReference type="SMART" id="SM01383">
    <property type="entry name" value="Ribosomal_L2"/>
    <property type="match status" value="1"/>
</dbReference>
<dbReference type="Gene3D" id="4.10.950.10">
    <property type="entry name" value="Ribosomal protein L2, domain 3"/>
    <property type="match status" value="1"/>
</dbReference>
<accession>G8HSK8</accession>
<protein>
    <recommendedName>
        <fullName evidence="5">Large ribosomal subunit protein uL2c</fullName>
    </recommendedName>
</protein>
<comment type="subcellular location">
    <subcellularLocation>
        <location evidence="5">Plastid</location>
        <location evidence="5">Chloroplast</location>
    </subcellularLocation>
</comment>
<gene>
    <name evidence="5 9" type="primary">rpl2</name>
</gene>
<evidence type="ECO:0000256" key="1">
    <source>
        <dbReference type="ARBA" id="ARBA00005636"/>
    </source>
</evidence>
<dbReference type="GO" id="GO:0003735">
    <property type="term" value="F:structural constituent of ribosome"/>
    <property type="evidence" value="ECO:0007669"/>
    <property type="project" value="InterPro"/>
</dbReference>
<feature type="region of interest" description="Disordered" evidence="6">
    <location>
        <begin position="225"/>
        <end position="276"/>
    </location>
</feature>
<feature type="domain" description="Large ribosomal subunit protein uL2 C-terminal" evidence="7">
    <location>
        <begin position="125"/>
        <end position="254"/>
    </location>
</feature>
<dbReference type="Pfam" id="PF00181">
    <property type="entry name" value="Ribosomal_L2_N"/>
    <property type="match status" value="1"/>
</dbReference>
<keyword evidence="3 5" id="KW-0689">Ribosomal protein</keyword>
<keyword evidence="9" id="KW-0150">Chloroplast</keyword>
<dbReference type="FunFam" id="2.30.30.30:FF:000001">
    <property type="entry name" value="50S ribosomal protein L2"/>
    <property type="match status" value="1"/>
</dbReference>
<dbReference type="GO" id="GO:0005762">
    <property type="term" value="C:mitochondrial large ribosomal subunit"/>
    <property type="evidence" value="ECO:0007669"/>
    <property type="project" value="TreeGrafter"/>
</dbReference>
<feature type="domain" description="Large ribosomal subunit protein uL2 RNA-binding" evidence="8">
    <location>
        <begin position="43"/>
        <end position="119"/>
    </location>
</feature>
<dbReference type="NCBIfam" id="TIGR01171">
    <property type="entry name" value="rplB_bact"/>
    <property type="match status" value="1"/>
</dbReference>
<evidence type="ECO:0000256" key="3">
    <source>
        <dbReference type="ARBA" id="ARBA00022980"/>
    </source>
</evidence>
<evidence type="ECO:0000259" key="7">
    <source>
        <dbReference type="SMART" id="SM01382"/>
    </source>
</evidence>
<dbReference type="InterPro" id="IPR008991">
    <property type="entry name" value="Translation_prot_SH3-like_sf"/>
</dbReference>
<evidence type="ECO:0000256" key="2">
    <source>
        <dbReference type="ARBA" id="ARBA00022640"/>
    </source>
</evidence>
<dbReference type="PANTHER" id="PTHR13691:SF5">
    <property type="entry name" value="LARGE RIBOSOMAL SUBUNIT PROTEIN UL2M"/>
    <property type="match status" value="1"/>
</dbReference>
<dbReference type="GO" id="GO:0009507">
    <property type="term" value="C:chloroplast"/>
    <property type="evidence" value="ECO:0007669"/>
    <property type="project" value="UniProtKB-SubCell"/>
</dbReference>
<feature type="compositionally biased region" description="Polar residues" evidence="6">
    <location>
        <begin position="1"/>
        <end position="11"/>
    </location>
</feature>
<evidence type="ECO:0000256" key="6">
    <source>
        <dbReference type="SAM" id="MobiDB-lite"/>
    </source>
</evidence>
<organism evidence="9">
    <name type="scientific">Halocarpus kirkii</name>
    <dbReference type="NCBI Taxonomy" id="120593"/>
    <lineage>
        <taxon>Eukaryota</taxon>
        <taxon>Viridiplantae</taxon>
        <taxon>Streptophyta</taxon>
        <taxon>Embryophyta</taxon>
        <taxon>Tracheophyta</taxon>
        <taxon>Spermatophyta</taxon>
        <taxon>Pinopsida</taxon>
        <taxon>Pinidae</taxon>
        <taxon>Conifers II</taxon>
        <taxon>Araucariales</taxon>
        <taxon>Podocarpaceae</taxon>
        <taxon>Halocarpus</taxon>
    </lineage>
</organism>
<dbReference type="FunFam" id="2.40.50.140:FF:000029">
    <property type="entry name" value="50S ribosomal protein L2, chloroplastic"/>
    <property type="match status" value="1"/>
</dbReference>
<dbReference type="HAMAP" id="MF_01320_B">
    <property type="entry name" value="Ribosomal_uL2_B"/>
    <property type="match status" value="1"/>
</dbReference>
<proteinExistence type="inferred from homology"/>
<keyword evidence="4 5" id="KW-0687">Ribonucleoprotein</keyword>
<dbReference type="PANTHER" id="PTHR13691">
    <property type="entry name" value="RIBOSOMAL PROTEIN L2"/>
    <property type="match status" value="1"/>
</dbReference>
<reference evidence="9" key="1">
    <citation type="journal article" date="2011" name="Genome Biol. Evol.">
        <title>Systematic error in seed plant phylogenomics.</title>
        <authorList>
            <person name="Zhong B."/>
            <person name="Deusch O."/>
            <person name="Goremykin V.V."/>
            <person name="Penny D."/>
            <person name="Biggs P.J."/>
            <person name="Atherton R.A."/>
            <person name="Nikiforova S.V."/>
            <person name="Lockhart P.J."/>
        </authorList>
    </citation>
    <scope>NUCLEOTIDE SEQUENCE</scope>
</reference>
<dbReference type="PIRSF" id="PIRSF002158">
    <property type="entry name" value="Ribosomal_L2"/>
    <property type="match status" value="1"/>
</dbReference>
<comment type="subunit">
    <text evidence="5">Part of the 50S ribosomal subunit.</text>
</comment>
<evidence type="ECO:0000256" key="4">
    <source>
        <dbReference type="ARBA" id="ARBA00023274"/>
    </source>
</evidence>
<dbReference type="InterPro" id="IPR012340">
    <property type="entry name" value="NA-bd_OB-fold"/>
</dbReference>
<keyword evidence="2 9" id="KW-0934">Plastid</keyword>
<dbReference type="EMBL" id="JN627279">
    <property type="protein sequence ID" value="AER45554.1"/>
    <property type="molecule type" value="Genomic_DNA"/>
</dbReference>
<evidence type="ECO:0000256" key="5">
    <source>
        <dbReference type="HAMAP-Rule" id="MF_01320"/>
    </source>
</evidence>
<dbReference type="Gene3D" id="2.40.50.140">
    <property type="entry name" value="Nucleic acid-binding proteins"/>
    <property type="match status" value="1"/>
</dbReference>
<dbReference type="SUPFAM" id="SSF50104">
    <property type="entry name" value="Translation proteins SH3-like domain"/>
    <property type="match status" value="1"/>
</dbReference>
<evidence type="ECO:0000259" key="8">
    <source>
        <dbReference type="SMART" id="SM01383"/>
    </source>
</evidence>
<dbReference type="GO" id="GO:0032543">
    <property type="term" value="P:mitochondrial translation"/>
    <property type="evidence" value="ECO:0007669"/>
    <property type="project" value="TreeGrafter"/>
</dbReference>
<dbReference type="SMART" id="SM01382">
    <property type="entry name" value="Ribosomal_L2_C"/>
    <property type="match status" value="1"/>
</dbReference>
<evidence type="ECO:0000313" key="9">
    <source>
        <dbReference type="EMBL" id="AER45554.1"/>
    </source>
</evidence>
<dbReference type="InterPro" id="IPR014722">
    <property type="entry name" value="Rib_uL2_dom2"/>
</dbReference>
<dbReference type="SUPFAM" id="SSF50249">
    <property type="entry name" value="Nucleic acid-binding proteins"/>
    <property type="match status" value="1"/>
</dbReference>
<dbReference type="GO" id="GO:0016740">
    <property type="term" value="F:transferase activity"/>
    <property type="evidence" value="ECO:0007669"/>
    <property type="project" value="InterPro"/>
</dbReference>
<dbReference type="InterPro" id="IPR022666">
    <property type="entry name" value="Ribosomal_uL2_RNA-bd_dom"/>
</dbReference>
<dbReference type="InterPro" id="IPR002171">
    <property type="entry name" value="Ribosomal_uL2"/>
</dbReference>
<dbReference type="Gene3D" id="2.30.30.30">
    <property type="match status" value="1"/>
</dbReference>
<dbReference type="AlphaFoldDB" id="G8HSK8"/>
<geneLocation type="chloroplast" evidence="9"/>
<dbReference type="Pfam" id="PF03947">
    <property type="entry name" value="Ribosomal_L2_C"/>
    <property type="match status" value="1"/>
</dbReference>
<feature type="region of interest" description="Disordered" evidence="6">
    <location>
        <begin position="1"/>
        <end position="47"/>
    </location>
</feature>